<name>A0A1E7FK83_9STRA</name>
<dbReference type="GO" id="GO:0003779">
    <property type="term" value="F:actin binding"/>
    <property type="evidence" value="ECO:0007669"/>
    <property type="project" value="UniProtKB-KW"/>
</dbReference>
<dbReference type="InterPro" id="IPR017904">
    <property type="entry name" value="ADF/Cofilin"/>
</dbReference>
<keyword evidence="5" id="KW-1185">Reference proteome</keyword>
<dbReference type="Pfam" id="PF00241">
    <property type="entry name" value="Cofilin_ADF"/>
    <property type="match status" value="1"/>
</dbReference>
<dbReference type="CDD" id="cd11286">
    <property type="entry name" value="ADF_cofilin_like"/>
    <property type="match status" value="1"/>
</dbReference>
<evidence type="ECO:0000313" key="4">
    <source>
        <dbReference type="EMBL" id="OEU18465.1"/>
    </source>
</evidence>
<dbReference type="FunCoup" id="A0A1E7FK83">
    <property type="interactions" value="71"/>
</dbReference>
<dbReference type="GO" id="GO:0015629">
    <property type="term" value="C:actin cytoskeleton"/>
    <property type="evidence" value="ECO:0007669"/>
    <property type="project" value="InterPro"/>
</dbReference>
<evidence type="ECO:0000313" key="5">
    <source>
        <dbReference type="Proteomes" id="UP000095751"/>
    </source>
</evidence>
<dbReference type="InterPro" id="IPR002108">
    <property type="entry name" value="ADF-H"/>
</dbReference>
<gene>
    <name evidence="4" type="ORF">FRACYDRAFT_206967</name>
</gene>
<dbReference type="GO" id="GO:0030042">
    <property type="term" value="P:actin filament depolymerization"/>
    <property type="evidence" value="ECO:0007669"/>
    <property type="project" value="InterPro"/>
</dbReference>
<evidence type="ECO:0000256" key="1">
    <source>
        <dbReference type="ARBA" id="ARBA00006844"/>
    </source>
</evidence>
<dbReference type="EMBL" id="KV784356">
    <property type="protein sequence ID" value="OEU18465.1"/>
    <property type="molecule type" value="Genomic_DNA"/>
</dbReference>
<accession>A0A1E7FK83</accession>
<comment type="similarity">
    <text evidence="1">Belongs to the actin-binding proteins ADF family.</text>
</comment>
<feature type="domain" description="ADF-H" evidence="3">
    <location>
        <begin position="2"/>
        <end position="136"/>
    </location>
</feature>
<dbReference type="PANTHER" id="PTHR11913">
    <property type="entry name" value="COFILIN-RELATED"/>
    <property type="match status" value="1"/>
</dbReference>
<dbReference type="KEGG" id="fcy:FRACYDRAFT_206967"/>
<dbReference type="Gene3D" id="3.40.20.10">
    <property type="entry name" value="Severin"/>
    <property type="match status" value="1"/>
</dbReference>
<dbReference type="Proteomes" id="UP000095751">
    <property type="component" value="Unassembled WGS sequence"/>
</dbReference>
<dbReference type="SUPFAM" id="SSF55753">
    <property type="entry name" value="Actin depolymerizing proteins"/>
    <property type="match status" value="1"/>
</dbReference>
<dbReference type="InterPro" id="IPR029006">
    <property type="entry name" value="ADF-H/Gelsolin-like_dom_sf"/>
</dbReference>
<dbReference type="AlphaFoldDB" id="A0A1E7FK83"/>
<proteinExistence type="inferred from homology"/>
<evidence type="ECO:0000256" key="2">
    <source>
        <dbReference type="ARBA" id="ARBA00023203"/>
    </source>
</evidence>
<protein>
    <submittedName>
        <fullName evidence="4">Actin depolymerazing factor</fullName>
    </submittedName>
</protein>
<dbReference type="OrthoDB" id="10249245at2759"/>
<reference evidence="4 5" key="1">
    <citation type="submission" date="2016-09" db="EMBL/GenBank/DDBJ databases">
        <title>Extensive genetic diversity and differential bi-allelic expression allows diatom success in the polar Southern Ocean.</title>
        <authorList>
            <consortium name="DOE Joint Genome Institute"/>
            <person name="Mock T."/>
            <person name="Otillar R.P."/>
            <person name="Strauss J."/>
            <person name="Dupont C."/>
            <person name="Frickenhaus S."/>
            <person name="Maumus F."/>
            <person name="Mcmullan M."/>
            <person name="Sanges R."/>
            <person name="Schmutz J."/>
            <person name="Toseland A."/>
            <person name="Valas R."/>
            <person name="Veluchamy A."/>
            <person name="Ward B.J."/>
            <person name="Allen A."/>
            <person name="Barry K."/>
            <person name="Falciatore A."/>
            <person name="Ferrante M."/>
            <person name="Fortunato A.E."/>
            <person name="Gloeckner G."/>
            <person name="Gruber A."/>
            <person name="Hipkin R."/>
            <person name="Janech M."/>
            <person name="Kroth P."/>
            <person name="Leese F."/>
            <person name="Lindquist E."/>
            <person name="Lyon B.R."/>
            <person name="Martin J."/>
            <person name="Mayer C."/>
            <person name="Parker M."/>
            <person name="Quesneville H."/>
            <person name="Raymond J."/>
            <person name="Uhlig C."/>
            <person name="Valentin K.U."/>
            <person name="Worden A.Z."/>
            <person name="Armbrust E.V."/>
            <person name="Bowler C."/>
            <person name="Green B."/>
            <person name="Moulton V."/>
            <person name="Van Oosterhout C."/>
            <person name="Grigoriev I."/>
        </authorList>
    </citation>
    <scope>NUCLEOTIDE SEQUENCE [LARGE SCALE GENOMIC DNA]</scope>
    <source>
        <strain evidence="4 5">CCMP1102</strain>
    </source>
</reference>
<organism evidence="4 5">
    <name type="scientific">Fragilariopsis cylindrus CCMP1102</name>
    <dbReference type="NCBI Taxonomy" id="635003"/>
    <lineage>
        <taxon>Eukaryota</taxon>
        <taxon>Sar</taxon>
        <taxon>Stramenopiles</taxon>
        <taxon>Ochrophyta</taxon>
        <taxon>Bacillariophyta</taxon>
        <taxon>Bacillariophyceae</taxon>
        <taxon>Bacillariophycidae</taxon>
        <taxon>Bacillariales</taxon>
        <taxon>Bacillariaceae</taxon>
        <taxon>Fragilariopsis</taxon>
    </lineage>
</organism>
<dbReference type="PROSITE" id="PS51263">
    <property type="entry name" value="ADF_H"/>
    <property type="match status" value="1"/>
</dbReference>
<evidence type="ECO:0000259" key="3">
    <source>
        <dbReference type="PROSITE" id="PS51263"/>
    </source>
</evidence>
<sequence>MSSGVAVEDEIGEKFQDFKLQKSPIRYYVYKIENKKTIVIASSGERSATYADFVKDLPENEPRYGLIDLDFETKDGRPTSKLVFISWVPDTASVREKMLYSSSKESIKAALNGVGIHINATDSAELDLDDSILPVVKKFA</sequence>
<dbReference type="InParanoid" id="A0A1E7FK83"/>
<keyword evidence="2" id="KW-0009">Actin-binding</keyword>
<dbReference type="SMART" id="SM00102">
    <property type="entry name" value="ADF"/>
    <property type="match status" value="1"/>
</dbReference>